<dbReference type="InterPro" id="IPR038690">
    <property type="entry name" value="NusG_2_sf"/>
</dbReference>
<evidence type="ECO:0000256" key="1">
    <source>
        <dbReference type="SAM" id="Phobius"/>
    </source>
</evidence>
<protein>
    <submittedName>
        <fullName evidence="2">NusG domain II-containing protein</fullName>
    </submittedName>
</protein>
<evidence type="ECO:0000313" key="3">
    <source>
        <dbReference type="Proteomes" id="UP001549691"/>
    </source>
</evidence>
<feature type="transmembrane region" description="Helical" evidence="1">
    <location>
        <begin position="12"/>
        <end position="39"/>
    </location>
</feature>
<reference evidence="2 3" key="1">
    <citation type="submission" date="2024-07" db="EMBL/GenBank/DDBJ databases">
        <title>Uliginosibacterium flavum JJ3220;KACC:17644.</title>
        <authorList>
            <person name="Kim M.K."/>
        </authorList>
    </citation>
    <scope>NUCLEOTIDE SEQUENCE [LARGE SCALE GENOMIC DNA]</scope>
    <source>
        <strain evidence="2 3">KACC:17644</strain>
    </source>
</reference>
<dbReference type="Pfam" id="PF07009">
    <property type="entry name" value="NusG_II"/>
    <property type="match status" value="1"/>
</dbReference>
<sequence length="133" mass="14215">MRLSTRISVRHWLALLLPGDYLVILAAFGATLAAGLTLWGPDLPTTAIVRAGGQTVASLPLDRSARFEVKGPLGITHIEVQPGRARVASDPGQRQYCVKQGWLSRSGAAAICAPNEVSLQLTGRRAAYDSMSY</sequence>
<accession>A0ABV2THB9</accession>
<evidence type="ECO:0000313" key="2">
    <source>
        <dbReference type="EMBL" id="MET7013306.1"/>
    </source>
</evidence>
<proteinExistence type="predicted"/>
<keyword evidence="3" id="KW-1185">Reference proteome</keyword>
<name>A0ABV2THB9_9RHOO</name>
<dbReference type="EMBL" id="JBEWZI010000003">
    <property type="protein sequence ID" value="MET7013306.1"/>
    <property type="molecule type" value="Genomic_DNA"/>
</dbReference>
<keyword evidence="1" id="KW-1133">Transmembrane helix</keyword>
<keyword evidence="1" id="KW-0812">Transmembrane</keyword>
<dbReference type="Proteomes" id="UP001549691">
    <property type="component" value="Unassembled WGS sequence"/>
</dbReference>
<dbReference type="CDD" id="cd09910">
    <property type="entry name" value="NGN-insert_like"/>
    <property type="match status" value="1"/>
</dbReference>
<dbReference type="Gene3D" id="2.60.320.10">
    <property type="entry name" value="N-utilization substance G protein NusG, insert domain"/>
    <property type="match status" value="1"/>
</dbReference>
<dbReference type="RefSeq" id="WP_354599770.1">
    <property type="nucleotide sequence ID" value="NZ_JBEWZI010000003.1"/>
</dbReference>
<gene>
    <name evidence="2" type="ORF">ABXR19_03830</name>
</gene>
<comment type="caution">
    <text evidence="2">The sequence shown here is derived from an EMBL/GenBank/DDBJ whole genome shotgun (WGS) entry which is preliminary data.</text>
</comment>
<keyword evidence="1" id="KW-0472">Membrane</keyword>
<organism evidence="2 3">
    <name type="scientific">Uliginosibacterium flavum</name>
    <dbReference type="NCBI Taxonomy" id="1396831"/>
    <lineage>
        <taxon>Bacteria</taxon>
        <taxon>Pseudomonadati</taxon>
        <taxon>Pseudomonadota</taxon>
        <taxon>Betaproteobacteria</taxon>
        <taxon>Rhodocyclales</taxon>
        <taxon>Zoogloeaceae</taxon>
        <taxon>Uliginosibacterium</taxon>
    </lineage>
</organism>